<reference evidence="1 2" key="1">
    <citation type="journal article" date="2024" name="BMC Genomics">
        <title>De novo assembly and annotation of Popillia japonica's genome with initial clues to its potential as an invasive pest.</title>
        <authorList>
            <person name="Cucini C."/>
            <person name="Boschi S."/>
            <person name="Funari R."/>
            <person name="Cardaioli E."/>
            <person name="Iannotti N."/>
            <person name="Marturano G."/>
            <person name="Paoli F."/>
            <person name="Bruttini M."/>
            <person name="Carapelli A."/>
            <person name="Frati F."/>
            <person name="Nardi F."/>
        </authorList>
    </citation>
    <scope>NUCLEOTIDE SEQUENCE [LARGE SCALE GENOMIC DNA]</scope>
    <source>
        <strain evidence="1">DMR45628</strain>
    </source>
</reference>
<organism evidence="1 2">
    <name type="scientific">Popillia japonica</name>
    <name type="common">Japanese beetle</name>
    <dbReference type="NCBI Taxonomy" id="7064"/>
    <lineage>
        <taxon>Eukaryota</taxon>
        <taxon>Metazoa</taxon>
        <taxon>Ecdysozoa</taxon>
        <taxon>Arthropoda</taxon>
        <taxon>Hexapoda</taxon>
        <taxon>Insecta</taxon>
        <taxon>Pterygota</taxon>
        <taxon>Neoptera</taxon>
        <taxon>Endopterygota</taxon>
        <taxon>Coleoptera</taxon>
        <taxon>Polyphaga</taxon>
        <taxon>Scarabaeiformia</taxon>
        <taxon>Scarabaeidae</taxon>
        <taxon>Rutelinae</taxon>
        <taxon>Popillia</taxon>
    </lineage>
</organism>
<dbReference type="EMBL" id="JASPKY010000114">
    <property type="protein sequence ID" value="KAK9736407.1"/>
    <property type="molecule type" value="Genomic_DNA"/>
</dbReference>
<sequence length="144" mass="16450">MSWHPRKTESICEKVNIISSIGVPTTAIINLISNALDEIYPVFNSNRLTHIQDLELSVNYRFYAEEESGRSTDTFRRNKCSSLRAGVERSELSWGSQNWIWRGELRAASRCRAFGVIMGIPELDLERRAPSTQYKAVIRGLSQE</sequence>
<dbReference type="Proteomes" id="UP001458880">
    <property type="component" value="Unassembled WGS sequence"/>
</dbReference>
<dbReference type="AlphaFoldDB" id="A0AAW1LQW8"/>
<comment type="caution">
    <text evidence="1">The sequence shown here is derived from an EMBL/GenBank/DDBJ whole genome shotgun (WGS) entry which is preliminary data.</text>
</comment>
<gene>
    <name evidence="1" type="ORF">QE152_g12504</name>
</gene>
<evidence type="ECO:0000313" key="2">
    <source>
        <dbReference type="Proteomes" id="UP001458880"/>
    </source>
</evidence>
<evidence type="ECO:0000313" key="1">
    <source>
        <dbReference type="EMBL" id="KAK9736407.1"/>
    </source>
</evidence>
<keyword evidence="2" id="KW-1185">Reference proteome</keyword>
<protein>
    <submittedName>
        <fullName evidence="1">Uncharacterized protein</fullName>
    </submittedName>
</protein>
<accession>A0AAW1LQW8</accession>
<proteinExistence type="predicted"/>
<name>A0AAW1LQW8_POPJA</name>